<evidence type="ECO:0000313" key="4">
    <source>
        <dbReference type="WBParaSite" id="SSLN_0000232101-mRNA-1"/>
    </source>
</evidence>
<feature type="compositionally biased region" description="Low complexity" evidence="1">
    <location>
        <begin position="113"/>
        <end position="130"/>
    </location>
</feature>
<accession>A0A183SDF3</accession>
<reference evidence="2 3" key="2">
    <citation type="submission" date="2018-11" db="EMBL/GenBank/DDBJ databases">
        <authorList>
            <consortium name="Pathogen Informatics"/>
        </authorList>
    </citation>
    <scope>NUCLEOTIDE SEQUENCE [LARGE SCALE GENOMIC DNA]</scope>
    <source>
        <strain evidence="2 3">NST_G2</strain>
    </source>
</reference>
<organism evidence="4">
    <name type="scientific">Schistocephalus solidus</name>
    <name type="common">Tapeworm</name>
    <dbReference type="NCBI Taxonomy" id="70667"/>
    <lineage>
        <taxon>Eukaryota</taxon>
        <taxon>Metazoa</taxon>
        <taxon>Spiralia</taxon>
        <taxon>Lophotrochozoa</taxon>
        <taxon>Platyhelminthes</taxon>
        <taxon>Cestoda</taxon>
        <taxon>Eucestoda</taxon>
        <taxon>Diphyllobothriidea</taxon>
        <taxon>Diphyllobothriidae</taxon>
        <taxon>Schistocephalus</taxon>
    </lineage>
</organism>
<protein>
    <submittedName>
        <fullName evidence="4">NR4A2</fullName>
    </submittedName>
</protein>
<name>A0A183SDF3_SCHSO</name>
<proteinExistence type="predicted"/>
<keyword evidence="3" id="KW-1185">Reference proteome</keyword>
<dbReference type="OrthoDB" id="10441141at2759"/>
<dbReference type="AlphaFoldDB" id="A0A183SDF3"/>
<reference evidence="4" key="1">
    <citation type="submission" date="2016-06" db="UniProtKB">
        <authorList>
            <consortium name="WormBaseParasite"/>
        </authorList>
    </citation>
    <scope>IDENTIFICATION</scope>
</reference>
<dbReference type="EMBL" id="UYSU01032208">
    <property type="protein sequence ID" value="VDL88636.1"/>
    <property type="molecule type" value="Genomic_DNA"/>
</dbReference>
<feature type="compositionally biased region" description="Polar residues" evidence="1">
    <location>
        <begin position="49"/>
        <end position="75"/>
    </location>
</feature>
<evidence type="ECO:0000313" key="3">
    <source>
        <dbReference type="Proteomes" id="UP000275846"/>
    </source>
</evidence>
<dbReference type="WBParaSite" id="SSLN_0000232101-mRNA-1">
    <property type="protein sequence ID" value="SSLN_0000232101-mRNA-1"/>
    <property type="gene ID" value="SSLN_0000232101"/>
</dbReference>
<feature type="region of interest" description="Disordered" evidence="1">
    <location>
        <begin position="167"/>
        <end position="194"/>
    </location>
</feature>
<sequence>MSTDVFKQTQTCGGNGDVDEDSQMGRLECFETLSSGTDSNATDERTKVPSYSLSFSSVDGVESRSTSGHSDSAEQPSHDDGDDTDNTKCSPNSSLKRAFPSPGKSPKAKAKRPASSGGKQSSSSSTPGPSVDYPGMSEHVDSSCYDFDPFQVHNFAESFKSPTAFPTPNYFSPECTTPSLQNSNSYESPEAPDLEDGVAYTPCFQKYSPPFHRLPATTAAVVTGKMQQLFRKDSLPATFFGTEEPLNLEAGED</sequence>
<evidence type="ECO:0000313" key="2">
    <source>
        <dbReference type="EMBL" id="VDL88636.1"/>
    </source>
</evidence>
<dbReference type="Proteomes" id="UP000275846">
    <property type="component" value="Unassembled WGS sequence"/>
</dbReference>
<feature type="compositionally biased region" description="Polar residues" evidence="1">
    <location>
        <begin position="1"/>
        <end position="12"/>
    </location>
</feature>
<feature type="compositionally biased region" description="Polar residues" evidence="1">
    <location>
        <begin position="167"/>
        <end position="187"/>
    </location>
</feature>
<evidence type="ECO:0000256" key="1">
    <source>
        <dbReference type="SAM" id="MobiDB-lite"/>
    </source>
</evidence>
<feature type="region of interest" description="Disordered" evidence="1">
    <location>
        <begin position="1"/>
        <end position="138"/>
    </location>
</feature>
<gene>
    <name evidence="2" type="ORF">SSLN_LOCUS2251</name>
</gene>